<reference evidence="7" key="4">
    <citation type="submission" date="2021-06" db="EMBL/GenBank/DDBJ databases">
        <title>Updating the genus Pseudomonas: Description of 43 new species and partition of the Pseudomonas putida group.</title>
        <authorList>
            <person name="Girard L."/>
            <person name="Lood C."/>
            <person name="Vandamme P."/>
            <person name="Rokni-Zadeh H."/>
            <person name="Van Noort V."/>
            <person name="Hofte M."/>
            <person name="Lavigne R."/>
            <person name="De Mot R."/>
        </authorList>
    </citation>
    <scope>NUCLEOTIDE SEQUENCE</scope>
    <source>
        <strain evidence="7">SWRI10</strain>
    </source>
</reference>
<dbReference type="Proteomes" id="UP001621534">
    <property type="component" value="Unassembled WGS sequence"/>
</dbReference>
<dbReference type="EMBL" id="JAHWXS010000006">
    <property type="protein sequence ID" value="MFK5733466.1"/>
    <property type="molecule type" value="Genomic_DNA"/>
</dbReference>
<proteinExistence type="predicted"/>
<reference evidence="6" key="2">
    <citation type="journal article" date="2020" name="Microorganisms">
        <title>Reliable Identification of Environmental Pseudomonas Isolates Using the rpoD Gene.</title>
        <authorList>
            <consortium name="The Broad Institute Genome Sequencing Platform"/>
            <person name="Girard L."/>
            <person name="Lood C."/>
            <person name="Rokni-Zadeh H."/>
            <person name="van Noort V."/>
            <person name="Lavigne R."/>
            <person name="De Mot R."/>
        </authorList>
    </citation>
    <scope>NUCLEOTIDE SEQUENCE</scope>
    <source>
        <strain evidence="6">SWRI10</strain>
    </source>
</reference>
<organism evidence="6">
    <name type="scientific">Pseudomonas urmiensis</name>
    <dbReference type="NCBI Taxonomy" id="2745493"/>
    <lineage>
        <taxon>Bacteria</taxon>
        <taxon>Pseudomonadati</taxon>
        <taxon>Pseudomonadota</taxon>
        <taxon>Gammaproteobacteria</taxon>
        <taxon>Pseudomonadales</taxon>
        <taxon>Pseudomonadaceae</taxon>
        <taxon>Pseudomonas</taxon>
    </lineage>
</organism>
<gene>
    <name evidence="7" type="ORF">HU737_023960</name>
    <name evidence="6" type="ORF">HU737_16720</name>
    <name evidence="8" type="ORF">KW869_07985</name>
</gene>
<evidence type="ECO:0000256" key="4">
    <source>
        <dbReference type="SAM" id="MobiDB-lite"/>
    </source>
</evidence>
<feature type="domain" description="Pyosin/cloacin translocation" evidence="5">
    <location>
        <begin position="281"/>
        <end position="409"/>
    </location>
</feature>
<dbReference type="SUPFAM" id="SSF69369">
    <property type="entry name" value="Cloacin translocation domain"/>
    <property type="match status" value="1"/>
</dbReference>
<protein>
    <submittedName>
        <fullName evidence="6">S-type pyocin domain-containing protein</fullName>
    </submittedName>
</protein>
<dbReference type="InterPro" id="IPR016128">
    <property type="entry name" value="Pyosin/cloacin_T_dom"/>
</dbReference>
<dbReference type="GO" id="GO:0042742">
    <property type="term" value="P:defense response to bacterium"/>
    <property type="evidence" value="ECO:0007669"/>
    <property type="project" value="UniProtKB-KW"/>
</dbReference>
<dbReference type="RefSeq" id="WP_186555884.1">
    <property type="nucleotide sequence ID" value="NZ_JABWRE020000001.1"/>
</dbReference>
<evidence type="ECO:0000259" key="5">
    <source>
        <dbReference type="Pfam" id="PF06958"/>
    </source>
</evidence>
<evidence type="ECO:0000256" key="1">
    <source>
        <dbReference type="ARBA" id="ARBA00022529"/>
    </source>
</evidence>
<reference evidence="6" key="3">
    <citation type="submission" date="2020-07" db="EMBL/GenBank/DDBJ databases">
        <authorList>
            <person name="Lood C."/>
            <person name="Girard L."/>
        </authorList>
    </citation>
    <scope>NUCLEOTIDE SEQUENCE</scope>
    <source>
        <strain evidence="6">SWRI10</strain>
    </source>
</reference>
<comment type="caution">
    <text evidence="6">The sequence shown here is derived from an EMBL/GenBank/DDBJ whole genome shotgun (WGS) entry which is preliminary data.</text>
</comment>
<dbReference type="GO" id="GO:0031640">
    <property type="term" value="P:killing of cells of another organism"/>
    <property type="evidence" value="ECO:0007669"/>
    <property type="project" value="UniProtKB-KW"/>
</dbReference>
<dbReference type="Pfam" id="PF06958">
    <property type="entry name" value="Pyocin_S"/>
    <property type="match status" value="1"/>
</dbReference>
<evidence type="ECO:0000313" key="9">
    <source>
        <dbReference type="Proteomes" id="UP001621534"/>
    </source>
</evidence>
<dbReference type="InterPro" id="IPR036302">
    <property type="entry name" value="Pyosin/cloacin_T_dom_sf"/>
</dbReference>
<evidence type="ECO:0000313" key="7">
    <source>
        <dbReference type="EMBL" id="MBV4539015.1"/>
    </source>
</evidence>
<feature type="region of interest" description="Disordered" evidence="4">
    <location>
        <begin position="1"/>
        <end position="33"/>
    </location>
</feature>
<dbReference type="EMBL" id="JABWRE020000001">
    <property type="protein sequence ID" value="MBV4539015.1"/>
    <property type="molecule type" value="Genomic_DNA"/>
</dbReference>
<evidence type="ECO:0000313" key="8">
    <source>
        <dbReference type="EMBL" id="MFK5733466.1"/>
    </source>
</evidence>
<dbReference type="AlphaFoldDB" id="A0A923FZV1"/>
<name>A0A923FZV1_9PSED</name>
<dbReference type="EMBL" id="JABWRE010000012">
    <property type="protein sequence ID" value="MBC3442337.1"/>
    <property type="molecule type" value="Genomic_DNA"/>
</dbReference>
<reference evidence="8 9" key="1">
    <citation type="journal article" date="2012" name="Plant Soil">
        <title>Screening of plant growth-promoting traits in arsenic-resistant bacteria isolated from the rhizosphere of soybean plants from Argentinean agricultural soil.</title>
        <authorList>
            <person name="Wevar Oller A.L."/>
            <person name="Talano M.A."/>
            <person name="Agostini E."/>
        </authorList>
    </citation>
    <scope>NUCLEOTIDE SEQUENCE [LARGE SCALE GENOMIC DNA]</scope>
    <source>
        <strain evidence="8 9">AW4</strain>
    </source>
</reference>
<sequence>MASQRFSNLSPANANQDRSRANQSERQQSRINRQLEQSEQKLNQLLVTQQQYQLARSSVEDLLSTLDRPSQLARELEQQTSELIKARTRLRELSFETVLRAQLLQSEPASIDLALRLQRRPLPNDRRQELTELRARITSILDNHLRTWPNENEVADALQTIAARVINTAFDQQSSLATQSRVTFNAWTASTSHALVLATSRGGIAHFESVWGRLGESLQSLAPRLLEQALDTNDRQASLMRYSARLGDGGRMGVSVPLSYMTPGTNLAQQANQLIDQTLALQLHMTVAAVAEQTEVALVATGSTRDVRVRQALWDADLGAYRFNTEGPGLASIRWHPTTPPSSLPTIDPETGNAIAPPPIDEEVQTHFPGSISVPREPEIRSVLPTSEAQVDDYVITFPADSGLAPIYLILRNQL</sequence>
<evidence type="ECO:0000256" key="3">
    <source>
        <dbReference type="ARBA" id="ARBA00023048"/>
    </source>
</evidence>
<dbReference type="Proteomes" id="UP000599879">
    <property type="component" value="Unassembled WGS sequence"/>
</dbReference>
<keyword evidence="1" id="KW-0929">Antimicrobial</keyword>
<keyword evidence="2" id="KW-0044">Antibiotic</keyword>
<evidence type="ECO:0000313" key="6">
    <source>
        <dbReference type="EMBL" id="MBC3442337.1"/>
    </source>
</evidence>
<keyword evidence="3" id="KW-0078">Bacteriocin</keyword>
<reference evidence="8" key="5">
    <citation type="submission" date="2021-07" db="EMBL/GenBank/DDBJ databases">
        <authorList>
            <person name="Wevar Oller A.L."/>
            <person name="Talano M.A."/>
            <person name="Torres Tejerizo G.A."/>
            <person name="Agostini E."/>
        </authorList>
    </citation>
    <scope>NUCLEOTIDE SEQUENCE</scope>
    <source>
        <strain evidence="8">AW4</strain>
    </source>
</reference>
<evidence type="ECO:0000256" key="2">
    <source>
        <dbReference type="ARBA" id="ARBA00023022"/>
    </source>
</evidence>
<accession>A0A923FZV1</accession>
<keyword evidence="9" id="KW-1185">Reference proteome</keyword>